<dbReference type="PANTHER" id="PTHR38788">
    <property type="entry name" value="CLR5 DOMAIN-CONTAINING PROTEIN"/>
    <property type="match status" value="1"/>
</dbReference>
<organism evidence="3 4">
    <name type="scientific">Hyaloscypha hepaticicola</name>
    <dbReference type="NCBI Taxonomy" id="2082293"/>
    <lineage>
        <taxon>Eukaryota</taxon>
        <taxon>Fungi</taxon>
        <taxon>Dikarya</taxon>
        <taxon>Ascomycota</taxon>
        <taxon>Pezizomycotina</taxon>
        <taxon>Leotiomycetes</taxon>
        <taxon>Helotiales</taxon>
        <taxon>Hyaloscyphaceae</taxon>
        <taxon>Hyaloscypha</taxon>
    </lineage>
</organism>
<keyword evidence="4" id="KW-1185">Reference proteome</keyword>
<proteinExistence type="predicted"/>
<dbReference type="InterPro" id="IPR025676">
    <property type="entry name" value="Clr5_dom"/>
</dbReference>
<dbReference type="Pfam" id="PF14420">
    <property type="entry name" value="Clr5"/>
    <property type="match status" value="1"/>
</dbReference>
<accession>A0A2J6PHC8</accession>
<evidence type="ECO:0000256" key="1">
    <source>
        <dbReference type="SAM" id="MobiDB-lite"/>
    </source>
</evidence>
<dbReference type="EMBL" id="KZ613533">
    <property type="protein sequence ID" value="PMD13286.1"/>
    <property type="molecule type" value="Genomic_DNA"/>
</dbReference>
<dbReference type="OrthoDB" id="5986190at2759"/>
<name>A0A2J6PHC8_9HELO</name>
<sequence>MDSINPSKAAITYPEPVHMMMSLPMAPDSKAERIETAPESSSKTDEYSLEEWEQQRGHITNLYVAQKKTLPQVMDLMESRFGFVASQRQYKRRFAKWGLDTKNIRDHDMRLALAKDLKRKRKGKDTEFEINGRLLPRQKMQRFMARKELSEEDVIRSDAPTPPYVTYHTPRPVENDDVVTTLASISLSKDKVIADSCATHDERPENLFAQSKSIWADKQHEERARTSLSMLSCSDEVSQDISKILEQNEAWLEKRCKARNDPELILAYAKVMWICKKIQRSTTLHKHLPMWKSYFQRRLDTDHSDSCGNFLRTAWPYYHLALLDFIKGDFETLRFTILCYWEFEELESDISLNPAIEPVPSITIGETILSPMGSPTAPSGTKQDFDHDELLRKAQSNSSVSHSESVLSNLREGPFRELQPIPTASPFERWSQRYDISSSPNWIRSYMSPSNPLTLLTPAPIGTPWDHIPKASPRPTGSQWYGCRVYNFDDFLVNSKN</sequence>
<dbReference type="STRING" id="1745343.A0A2J6PHC8"/>
<evidence type="ECO:0000313" key="4">
    <source>
        <dbReference type="Proteomes" id="UP000235672"/>
    </source>
</evidence>
<protein>
    <recommendedName>
        <fullName evidence="2">Clr5 domain-containing protein</fullName>
    </recommendedName>
</protein>
<evidence type="ECO:0000313" key="3">
    <source>
        <dbReference type="EMBL" id="PMD13286.1"/>
    </source>
</evidence>
<dbReference type="Proteomes" id="UP000235672">
    <property type="component" value="Unassembled WGS sequence"/>
</dbReference>
<reference evidence="3 4" key="1">
    <citation type="submission" date="2016-05" db="EMBL/GenBank/DDBJ databases">
        <title>A degradative enzymes factory behind the ericoid mycorrhizal symbiosis.</title>
        <authorList>
            <consortium name="DOE Joint Genome Institute"/>
            <person name="Martino E."/>
            <person name="Morin E."/>
            <person name="Grelet G."/>
            <person name="Kuo A."/>
            <person name="Kohler A."/>
            <person name="Daghino S."/>
            <person name="Barry K."/>
            <person name="Choi C."/>
            <person name="Cichocki N."/>
            <person name="Clum A."/>
            <person name="Copeland A."/>
            <person name="Hainaut M."/>
            <person name="Haridas S."/>
            <person name="Labutti K."/>
            <person name="Lindquist E."/>
            <person name="Lipzen A."/>
            <person name="Khouja H.-R."/>
            <person name="Murat C."/>
            <person name="Ohm R."/>
            <person name="Olson A."/>
            <person name="Spatafora J."/>
            <person name="Veneault-Fourrey C."/>
            <person name="Henrissat B."/>
            <person name="Grigoriev I."/>
            <person name="Martin F."/>
            <person name="Perotto S."/>
        </authorList>
    </citation>
    <scope>NUCLEOTIDE SEQUENCE [LARGE SCALE GENOMIC DNA]</scope>
    <source>
        <strain evidence="3 4">UAMH 7357</strain>
    </source>
</reference>
<feature type="region of interest" description="Disordered" evidence="1">
    <location>
        <begin position="30"/>
        <end position="50"/>
    </location>
</feature>
<gene>
    <name evidence="3" type="ORF">NA56DRAFT_440434</name>
</gene>
<feature type="compositionally biased region" description="Basic and acidic residues" evidence="1">
    <location>
        <begin position="30"/>
        <end position="46"/>
    </location>
</feature>
<feature type="domain" description="Clr5" evidence="2">
    <location>
        <begin position="50"/>
        <end position="100"/>
    </location>
</feature>
<dbReference type="PANTHER" id="PTHR38788:SF3">
    <property type="entry name" value="CLR5 DOMAIN-CONTAINING PROTEIN"/>
    <property type="match status" value="1"/>
</dbReference>
<evidence type="ECO:0000259" key="2">
    <source>
        <dbReference type="Pfam" id="PF14420"/>
    </source>
</evidence>
<dbReference type="AlphaFoldDB" id="A0A2J6PHC8"/>